<accession>A0A7X9XAU0</accession>
<keyword evidence="2" id="KW-1185">Reference proteome</keyword>
<comment type="caution">
    <text evidence="1">The sequence shown here is derived from an EMBL/GenBank/DDBJ whole genome shotgun (WGS) entry which is preliminary data.</text>
</comment>
<evidence type="ECO:0000313" key="2">
    <source>
        <dbReference type="Proteomes" id="UP000576082"/>
    </source>
</evidence>
<evidence type="ECO:0000313" key="1">
    <source>
        <dbReference type="EMBL" id="NME70032.1"/>
    </source>
</evidence>
<protein>
    <submittedName>
        <fullName evidence="1">Uncharacterized protein</fullName>
    </submittedName>
</protein>
<organism evidence="1 2">
    <name type="scientific">Flammeovirga aprica JL-4</name>
    <dbReference type="NCBI Taxonomy" id="694437"/>
    <lineage>
        <taxon>Bacteria</taxon>
        <taxon>Pseudomonadati</taxon>
        <taxon>Bacteroidota</taxon>
        <taxon>Cytophagia</taxon>
        <taxon>Cytophagales</taxon>
        <taxon>Flammeovirgaceae</taxon>
        <taxon>Flammeovirga</taxon>
    </lineage>
</organism>
<dbReference type="RefSeq" id="WP_169658282.1">
    <property type="nucleotide sequence ID" value="NZ_JABANE010000053.1"/>
</dbReference>
<reference evidence="1 2" key="1">
    <citation type="submission" date="2020-04" db="EMBL/GenBank/DDBJ databases">
        <title>Flammeovirga sp. SR4, a novel species isolated from seawater.</title>
        <authorList>
            <person name="Wang X."/>
        </authorList>
    </citation>
    <scope>NUCLEOTIDE SEQUENCE [LARGE SCALE GENOMIC DNA]</scope>
    <source>
        <strain evidence="1 2">ATCC 23126</strain>
    </source>
</reference>
<dbReference type="Proteomes" id="UP000576082">
    <property type="component" value="Unassembled WGS sequence"/>
</dbReference>
<name>A0A7X9XAU0_9BACT</name>
<gene>
    <name evidence="1" type="ORF">HHU12_18810</name>
</gene>
<dbReference type="AlphaFoldDB" id="A0A7X9XAU0"/>
<proteinExistence type="predicted"/>
<sequence length="66" mass="7591">MKKATPKRSFVEAFQIALINHSLFDQELFEENYQTLYQKIESSLQSSVKSETSLLFKTLNSSISKS</sequence>
<dbReference type="EMBL" id="JABANE010000053">
    <property type="protein sequence ID" value="NME70032.1"/>
    <property type="molecule type" value="Genomic_DNA"/>
</dbReference>